<dbReference type="InterPro" id="IPR002110">
    <property type="entry name" value="Ankyrin_rpt"/>
</dbReference>
<sequence length="149" mass="16814">MRVTMLFMLLVKAVMSFNKLFNQWSDTSEYLHNKCQNVLHIAAKNGKDYMVRHIVKDKKFGSQLVNAKDFEGNTPLHLAAMHGHSLVVGTLLLTGKCDSQILNQEGFTAYEVAKQRAGDPMDLEHKWGNEIYRAISRAICKPMSNKCAA</sequence>
<dbReference type="InterPro" id="IPR036770">
    <property type="entry name" value="Ankyrin_rpt-contain_sf"/>
</dbReference>
<evidence type="ECO:0000256" key="1">
    <source>
        <dbReference type="ARBA" id="ARBA00022737"/>
    </source>
</evidence>
<dbReference type="PANTHER" id="PTHR24173:SF74">
    <property type="entry name" value="ANKYRIN REPEAT DOMAIN-CONTAINING PROTEIN 16"/>
    <property type="match status" value="1"/>
</dbReference>
<organism evidence="5 6">
    <name type="scientific">Rubroshorea leprosula</name>
    <dbReference type="NCBI Taxonomy" id="152421"/>
    <lineage>
        <taxon>Eukaryota</taxon>
        <taxon>Viridiplantae</taxon>
        <taxon>Streptophyta</taxon>
        <taxon>Embryophyta</taxon>
        <taxon>Tracheophyta</taxon>
        <taxon>Spermatophyta</taxon>
        <taxon>Magnoliopsida</taxon>
        <taxon>eudicotyledons</taxon>
        <taxon>Gunneridae</taxon>
        <taxon>Pentapetalae</taxon>
        <taxon>rosids</taxon>
        <taxon>malvids</taxon>
        <taxon>Malvales</taxon>
        <taxon>Dipterocarpaceae</taxon>
        <taxon>Rubroshorea</taxon>
    </lineage>
</organism>
<dbReference type="Proteomes" id="UP001054252">
    <property type="component" value="Unassembled WGS sequence"/>
</dbReference>
<name>A0AAV5IF45_9ROSI</name>
<evidence type="ECO:0000256" key="3">
    <source>
        <dbReference type="PROSITE-ProRule" id="PRU00023"/>
    </source>
</evidence>
<keyword evidence="2 3" id="KW-0040">ANK repeat</keyword>
<keyword evidence="6" id="KW-1185">Reference proteome</keyword>
<keyword evidence="4" id="KW-0732">Signal</keyword>
<dbReference type="PANTHER" id="PTHR24173">
    <property type="entry name" value="ANKYRIN REPEAT CONTAINING"/>
    <property type="match status" value="1"/>
</dbReference>
<dbReference type="PROSITE" id="PS50297">
    <property type="entry name" value="ANK_REP_REGION"/>
    <property type="match status" value="1"/>
</dbReference>
<dbReference type="Pfam" id="PF12796">
    <property type="entry name" value="Ank_2"/>
    <property type="match status" value="1"/>
</dbReference>
<reference evidence="5 6" key="1">
    <citation type="journal article" date="2021" name="Commun. Biol.">
        <title>The genome of Shorea leprosula (Dipterocarpaceae) highlights the ecological relevance of drought in aseasonal tropical rainforests.</title>
        <authorList>
            <person name="Ng K.K.S."/>
            <person name="Kobayashi M.J."/>
            <person name="Fawcett J.A."/>
            <person name="Hatakeyama M."/>
            <person name="Paape T."/>
            <person name="Ng C.H."/>
            <person name="Ang C.C."/>
            <person name="Tnah L.H."/>
            <person name="Lee C.T."/>
            <person name="Nishiyama T."/>
            <person name="Sese J."/>
            <person name="O'Brien M.J."/>
            <person name="Copetti D."/>
            <person name="Mohd Noor M.I."/>
            <person name="Ong R.C."/>
            <person name="Putra M."/>
            <person name="Sireger I.Z."/>
            <person name="Indrioko S."/>
            <person name="Kosugi Y."/>
            <person name="Izuno A."/>
            <person name="Isagi Y."/>
            <person name="Lee S.L."/>
            <person name="Shimizu K.K."/>
        </authorList>
    </citation>
    <scope>NUCLEOTIDE SEQUENCE [LARGE SCALE GENOMIC DNA]</scope>
    <source>
        <strain evidence="5">214</strain>
    </source>
</reference>
<feature type="repeat" description="ANK" evidence="3">
    <location>
        <begin position="71"/>
        <end position="95"/>
    </location>
</feature>
<feature type="chain" id="PRO_5043887583" evidence="4">
    <location>
        <begin position="17"/>
        <end position="149"/>
    </location>
</feature>
<dbReference type="EMBL" id="BPVZ01000010">
    <property type="protein sequence ID" value="GKU96508.1"/>
    <property type="molecule type" value="Genomic_DNA"/>
</dbReference>
<evidence type="ECO:0000313" key="6">
    <source>
        <dbReference type="Proteomes" id="UP001054252"/>
    </source>
</evidence>
<evidence type="ECO:0000256" key="4">
    <source>
        <dbReference type="SAM" id="SignalP"/>
    </source>
</evidence>
<comment type="caution">
    <text evidence="5">The sequence shown here is derived from an EMBL/GenBank/DDBJ whole genome shotgun (WGS) entry which is preliminary data.</text>
</comment>
<dbReference type="SUPFAM" id="SSF48403">
    <property type="entry name" value="Ankyrin repeat"/>
    <property type="match status" value="1"/>
</dbReference>
<gene>
    <name evidence="5" type="ORF">SLEP1_g9736</name>
</gene>
<dbReference type="SMART" id="SM00248">
    <property type="entry name" value="ANK"/>
    <property type="match status" value="2"/>
</dbReference>
<dbReference type="AlphaFoldDB" id="A0AAV5IF45"/>
<evidence type="ECO:0000313" key="5">
    <source>
        <dbReference type="EMBL" id="GKU96508.1"/>
    </source>
</evidence>
<dbReference type="PROSITE" id="PS50088">
    <property type="entry name" value="ANK_REPEAT"/>
    <property type="match status" value="1"/>
</dbReference>
<accession>A0AAV5IF45</accession>
<feature type="signal peptide" evidence="4">
    <location>
        <begin position="1"/>
        <end position="16"/>
    </location>
</feature>
<evidence type="ECO:0000256" key="2">
    <source>
        <dbReference type="ARBA" id="ARBA00023043"/>
    </source>
</evidence>
<proteinExistence type="predicted"/>
<protein>
    <submittedName>
        <fullName evidence="5">Uncharacterized protein</fullName>
    </submittedName>
</protein>
<keyword evidence="1" id="KW-0677">Repeat</keyword>
<dbReference type="Gene3D" id="1.25.40.20">
    <property type="entry name" value="Ankyrin repeat-containing domain"/>
    <property type="match status" value="1"/>
</dbReference>